<name>A0A833SLW3_PHYIN</name>
<sequence>MVRLLSVASLLVVALVSFSCVQGIPDPNMVAAKATIVAMDTSSQALDKVTEAAKRNTNDKSLLQKKA</sequence>
<protein>
    <recommendedName>
        <fullName evidence="5">Secreted RxLR effector peptide protein</fullName>
    </recommendedName>
</protein>
<feature type="signal peptide" evidence="1">
    <location>
        <begin position="1"/>
        <end position="23"/>
    </location>
</feature>
<feature type="chain" id="PRO_5036239631" description="Secreted RxLR effector peptide protein" evidence="1">
    <location>
        <begin position="24"/>
        <end position="67"/>
    </location>
</feature>
<dbReference type="EMBL" id="JAACNO010000176">
    <property type="protein sequence ID" value="KAF4149433.1"/>
    <property type="molecule type" value="Genomic_DNA"/>
</dbReference>
<dbReference type="EMBL" id="WSZM01000716">
    <property type="protein sequence ID" value="KAF4030100.1"/>
    <property type="molecule type" value="Genomic_DNA"/>
</dbReference>
<organism evidence="2 4">
    <name type="scientific">Phytophthora infestans</name>
    <name type="common">Potato late blight agent</name>
    <name type="synonym">Botrytis infestans</name>
    <dbReference type="NCBI Taxonomy" id="4787"/>
    <lineage>
        <taxon>Eukaryota</taxon>
        <taxon>Sar</taxon>
        <taxon>Stramenopiles</taxon>
        <taxon>Oomycota</taxon>
        <taxon>Peronosporomycetes</taxon>
        <taxon>Peronosporales</taxon>
        <taxon>Peronosporaceae</taxon>
        <taxon>Phytophthora</taxon>
    </lineage>
</organism>
<evidence type="ECO:0000313" key="4">
    <source>
        <dbReference type="Proteomes" id="UP000602510"/>
    </source>
</evidence>
<dbReference type="AlphaFoldDB" id="A0A833SLW3"/>
<evidence type="ECO:0000313" key="2">
    <source>
        <dbReference type="EMBL" id="KAF4030100.1"/>
    </source>
</evidence>
<evidence type="ECO:0008006" key="5">
    <source>
        <dbReference type="Google" id="ProtNLM"/>
    </source>
</evidence>
<keyword evidence="1" id="KW-0732">Signal</keyword>
<accession>A0A833SLW3</accession>
<dbReference type="Proteomes" id="UP000602510">
    <property type="component" value="Unassembled WGS sequence"/>
</dbReference>
<dbReference type="PROSITE" id="PS51257">
    <property type="entry name" value="PROKAR_LIPOPROTEIN"/>
    <property type="match status" value="1"/>
</dbReference>
<evidence type="ECO:0000256" key="1">
    <source>
        <dbReference type="SAM" id="SignalP"/>
    </source>
</evidence>
<comment type="caution">
    <text evidence="2">The sequence shown here is derived from an EMBL/GenBank/DDBJ whole genome shotgun (WGS) entry which is preliminary data.</text>
</comment>
<evidence type="ECO:0000313" key="3">
    <source>
        <dbReference type="EMBL" id="KAF4149433.1"/>
    </source>
</evidence>
<keyword evidence="4" id="KW-1185">Reference proteome</keyword>
<dbReference type="Proteomes" id="UP000704712">
    <property type="component" value="Unassembled WGS sequence"/>
</dbReference>
<reference evidence="2" key="1">
    <citation type="submission" date="2020-04" db="EMBL/GenBank/DDBJ databases">
        <title>Hybrid Assembly of Korean Phytophthora infestans isolates.</title>
        <authorList>
            <person name="Prokchorchik M."/>
            <person name="Lee Y."/>
            <person name="Seo J."/>
            <person name="Cho J.-H."/>
            <person name="Park Y.-E."/>
            <person name="Jang D.-C."/>
            <person name="Im J.-S."/>
            <person name="Choi J.-G."/>
            <person name="Park H.-J."/>
            <person name="Lee G.-B."/>
            <person name="Lee Y.-G."/>
            <person name="Hong S.-Y."/>
            <person name="Cho K."/>
            <person name="Sohn K.H."/>
        </authorList>
    </citation>
    <scope>NUCLEOTIDE SEQUENCE</scope>
    <source>
        <strain evidence="2">KR_1_A1</strain>
        <strain evidence="3">KR_2_A2</strain>
    </source>
</reference>
<gene>
    <name evidence="2" type="ORF">GN244_ATG18140</name>
    <name evidence="3" type="ORF">GN958_ATG01405</name>
</gene>
<proteinExistence type="predicted"/>